<name>A0A482WYW7_LAOST</name>
<feature type="compositionally biased region" description="Polar residues" evidence="2">
    <location>
        <begin position="383"/>
        <end position="393"/>
    </location>
</feature>
<comment type="caution">
    <text evidence="3">The sequence shown here is derived from an EMBL/GenBank/DDBJ whole genome shotgun (WGS) entry which is preliminary data.</text>
</comment>
<gene>
    <name evidence="3" type="ORF">LSTR_LSTR013698</name>
</gene>
<evidence type="ECO:0000256" key="2">
    <source>
        <dbReference type="SAM" id="MobiDB-lite"/>
    </source>
</evidence>
<organism evidence="3 4">
    <name type="scientific">Laodelphax striatellus</name>
    <name type="common">Small brown planthopper</name>
    <name type="synonym">Delphax striatella</name>
    <dbReference type="NCBI Taxonomy" id="195883"/>
    <lineage>
        <taxon>Eukaryota</taxon>
        <taxon>Metazoa</taxon>
        <taxon>Ecdysozoa</taxon>
        <taxon>Arthropoda</taxon>
        <taxon>Hexapoda</taxon>
        <taxon>Insecta</taxon>
        <taxon>Pterygota</taxon>
        <taxon>Neoptera</taxon>
        <taxon>Paraneoptera</taxon>
        <taxon>Hemiptera</taxon>
        <taxon>Auchenorrhyncha</taxon>
        <taxon>Fulgoroidea</taxon>
        <taxon>Delphacidae</taxon>
        <taxon>Criomorphinae</taxon>
        <taxon>Laodelphax</taxon>
    </lineage>
</organism>
<proteinExistence type="predicted"/>
<accession>A0A482WYW7</accession>
<reference evidence="3 4" key="1">
    <citation type="journal article" date="2017" name="Gigascience">
        <title>Genome sequence of the small brown planthopper, Laodelphax striatellus.</title>
        <authorList>
            <person name="Zhu J."/>
            <person name="Jiang F."/>
            <person name="Wang X."/>
            <person name="Yang P."/>
            <person name="Bao Y."/>
            <person name="Zhao W."/>
            <person name="Wang W."/>
            <person name="Lu H."/>
            <person name="Wang Q."/>
            <person name="Cui N."/>
            <person name="Li J."/>
            <person name="Chen X."/>
            <person name="Luo L."/>
            <person name="Yu J."/>
            <person name="Kang L."/>
            <person name="Cui F."/>
        </authorList>
    </citation>
    <scope>NUCLEOTIDE SEQUENCE [LARGE SCALE GENOMIC DNA]</scope>
    <source>
        <strain evidence="3">Lst14</strain>
    </source>
</reference>
<feature type="region of interest" description="Disordered" evidence="2">
    <location>
        <begin position="370"/>
        <end position="393"/>
    </location>
</feature>
<dbReference type="InParanoid" id="A0A482WYW7"/>
<keyword evidence="4" id="KW-1185">Reference proteome</keyword>
<dbReference type="EMBL" id="QKKF02021973">
    <property type="protein sequence ID" value="RZF38708.1"/>
    <property type="molecule type" value="Genomic_DNA"/>
</dbReference>
<evidence type="ECO:0000313" key="4">
    <source>
        <dbReference type="Proteomes" id="UP000291343"/>
    </source>
</evidence>
<sequence>MNEKCYDHASGICASESVINTDSKIDSESLRTIRELNTVFANRLKDCEDGEKVTQEKLIILQQWVDSLTEQNVMLIEVVETFEKEAVHQLKVGFESQKLQNKELQVLQQQMTCKNRIIEAQQKALEKLSVPVEKLREYDNTNNNHTECLVNGDIDEESRIANSMETSDSRKAYQACSLELESTKKQLQNVEKEKEALRKNVDDVEKKIEKLNQTMVSNEKVAREMRAALTTEVAEKHDQVVQLRRDAQAMEERLRQADMQTHFKDDIIKELRKQIKIATNKLTGQLRDKDVAVNNLEEKLKIFRELPVEVSAQLYHLKQRFASLNELLAAAAKLRNEPRNEVQLVLNSILFNLNEALLLVDGYRCDGGASTLKPDERQRHRSSSNISDQADQNQIPMNNYLHRRFSFKKLLEDDKMQYKKIDDDIRSIMNSTCNGDQPGNAIIIKNDLDSRLSSLQSHLEKYQESKEKVYIQLCCLQNDQKDKVTPHPSEKTCNVRLCTENYQSGSDNLQCDRSRDATIRKLTNDLQELNCQLKSREKIISNQQETIDLLQNSLQMEQTEMESLKVEKEKADAQIHALQAKVLMLEAELKVVQVALSSNSSIEPRNLSGGAKNQMQNPAANKTWAPWAGKQPLPTHRHVHDV</sequence>
<protein>
    <submittedName>
        <fullName evidence="3">Uncharacterized protein</fullName>
    </submittedName>
</protein>
<feature type="coiled-coil region" evidence="1">
    <location>
        <begin position="173"/>
        <end position="288"/>
    </location>
</feature>
<dbReference type="OrthoDB" id="6631145at2759"/>
<keyword evidence="1" id="KW-0175">Coiled coil</keyword>
<dbReference type="SMR" id="A0A482WYW7"/>
<dbReference type="AlphaFoldDB" id="A0A482WYW7"/>
<dbReference type="Proteomes" id="UP000291343">
    <property type="component" value="Unassembled WGS sequence"/>
</dbReference>
<feature type="coiled-coil region" evidence="1">
    <location>
        <begin position="519"/>
        <end position="588"/>
    </location>
</feature>
<evidence type="ECO:0000256" key="1">
    <source>
        <dbReference type="SAM" id="Coils"/>
    </source>
</evidence>
<evidence type="ECO:0000313" key="3">
    <source>
        <dbReference type="EMBL" id="RZF38708.1"/>
    </source>
</evidence>